<organism evidence="2 3">
    <name type="scientific">Paenibacillus glacialis</name>
    <dbReference type="NCBI Taxonomy" id="494026"/>
    <lineage>
        <taxon>Bacteria</taxon>
        <taxon>Bacillati</taxon>
        <taxon>Bacillota</taxon>
        <taxon>Bacilli</taxon>
        <taxon>Bacillales</taxon>
        <taxon>Paenibacillaceae</taxon>
        <taxon>Paenibacillus</taxon>
    </lineage>
</organism>
<dbReference type="AlphaFoldDB" id="A0A168N6E0"/>
<accession>A0A168N6E0</accession>
<dbReference type="STRING" id="494026.PGLA_04110"/>
<dbReference type="RefSeq" id="WP_068529106.1">
    <property type="nucleotide sequence ID" value="NZ_LVJH01000003.1"/>
</dbReference>
<dbReference type="EMBL" id="LVJH01000003">
    <property type="protein sequence ID" value="OAB45445.1"/>
    <property type="molecule type" value="Genomic_DNA"/>
</dbReference>
<keyword evidence="3" id="KW-1185">Reference proteome</keyword>
<protein>
    <recommendedName>
        <fullName evidence="4">Lipoprotein</fullName>
    </recommendedName>
</protein>
<sequence length="208" mass="23909">MRIVLKALLLLLSFGVGVTSCSLSINIMAGLEDPEFIVWDPGPGGVLTFYLSIIIIGYSVLMFILNKKNNQRLVMIALYTFLLSLVLTPLIIRYSVDVSNYFKTPSHKTQTAIRKEIQRIIEENDLPYIIDSKESESRTKYEVIRTVILLKKETEGKIQQNEVGLVLRNRLNAELRLVFYDKNQQEYVSVVLNKDKRIVDCDPMEFCK</sequence>
<dbReference type="PROSITE" id="PS51257">
    <property type="entry name" value="PROKAR_LIPOPROTEIN"/>
    <property type="match status" value="1"/>
</dbReference>
<feature type="transmembrane region" description="Helical" evidence="1">
    <location>
        <begin position="73"/>
        <end position="92"/>
    </location>
</feature>
<gene>
    <name evidence="2" type="ORF">PGLA_04110</name>
</gene>
<reference evidence="2 3" key="1">
    <citation type="submission" date="2016-03" db="EMBL/GenBank/DDBJ databases">
        <title>Draft genome sequence of Paenibacillus glacialis DSM 22343.</title>
        <authorList>
            <person name="Shin S.-K."/>
            <person name="Yi H."/>
        </authorList>
    </citation>
    <scope>NUCLEOTIDE SEQUENCE [LARGE SCALE GENOMIC DNA]</scope>
    <source>
        <strain evidence="2 3">DSM 22343</strain>
    </source>
</reference>
<evidence type="ECO:0000313" key="2">
    <source>
        <dbReference type="EMBL" id="OAB45445.1"/>
    </source>
</evidence>
<proteinExistence type="predicted"/>
<dbReference type="OrthoDB" id="2628464at2"/>
<feature type="transmembrane region" description="Helical" evidence="1">
    <location>
        <begin position="47"/>
        <end position="66"/>
    </location>
</feature>
<evidence type="ECO:0000256" key="1">
    <source>
        <dbReference type="SAM" id="Phobius"/>
    </source>
</evidence>
<dbReference type="Proteomes" id="UP000076967">
    <property type="component" value="Unassembled WGS sequence"/>
</dbReference>
<keyword evidence="1" id="KW-1133">Transmembrane helix</keyword>
<comment type="caution">
    <text evidence="2">The sequence shown here is derived from an EMBL/GenBank/DDBJ whole genome shotgun (WGS) entry which is preliminary data.</text>
</comment>
<evidence type="ECO:0000313" key="3">
    <source>
        <dbReference type="Proteomes" id="UP000076967"/>
    </source>
</evidence>
<evidence type="ECO:0008006" key="4">
    <source>
        <dbReference type="Google" id="ProtNLM"/>
    </source>
</evidence>
<keyword evidence="1" id="KW-0472">Membrane</keyword>
<name>A0A168N6E0_9BACL</name>
<keyword evidence="1" id="KW-0812">Transmembrane</keyword>